<name>A0ABS7WUE5_9BACT</name>
<evidence type="ECO:0000256" key="1">
    <source>
        <dbReference type="SAM" id="Phobius"/>
    </source>
</evidence>
<organism evidence="3 4">
    <name type="scientific">Campylobacter canadensis</name>
    <dbReference type="NCBI Taxonomy" id="449520"/>
    <lineage>
        <taxon>Bacteria</taxon>
        <taxon>Pseudomonadati</taxon>
        <taxon>Campylobacterota</taxon>
        <taxon>Epsilonproteobacteria</taxon>
        <taxon>Campylobacterales</taxon>
        <taxon>Campylobacteraceae</taxon>
        <taxon>Campylobacter</taxon>
    </lineage>
</organism>
<feature type="transmembrane region" description="Helical" evidence="1">
    <location>
        <begin position="24"/>
        <end position="45"/>
    </location>
</feature>
<sequence>MEENKFDELLIQTDNKQDKHKKMIFQIILFIIVVLLVAIGVKIVLNQDSTSDNTQQNINTNFESKDDNDVFENIAVKQEQVDSGFNEIANKIQQNNSNINTQLPQAKEESKQQGILDVIEKTQSKEEQKEIKVVKEAVKEKVADKKDNIKQAFDSIQTNKPVKTQAQQTNKQNVQTANKPSNSGNTFIQVYAGRNLDLNSHEIKKLDNLGLNYKVVKDDTTGISRVIVGPYSDSKEALKYIRENVKKDAFIYRAK</sequence>
<evidence type="ECO:0000259" key="2">
    <source>
        <dbReference type="PROSITE" id="PS51724"/>
    </source>
</evidence>
<dbReference type="Proteomes" id="UP000786183">
    <property type="component" value="Unassembled WGS sequence"/>
</dbReference>
<evidence type="ECO:0000313" key="3">
    <source>
        <dbReference type="EMBL" id="MBZ7987649.1"/>
    </source>
</evidence>
<evidence type="ECO:0000313" key="4">
    <source>
        <dbReference type="Proteomes" id="UP000786183"/>
    </source>
</evidence>
<protein>
    <submittedName>
        <fullName evidence="3">SPOR domain-containing protein</fullName>
    </submittedName>
</protein>
<gene>
    <name evidence="3" type="ORF">AVCANL283_05990</name>
</gene>
<keyword evidence="1" id="KW-1133">Transmembrane helix</keyword>
<dbReference type="Pfam" id="PF05036">
    <property type="entry name" value="SPOR"/>
    <property type="match status" value="1"/>
</dbReference>
<dbReference type="InterPro" id="IPR007730">
    <property type="entry name" value="SPOR-like_dom"/>
</dbReference>
<dbReference type="SUPFAM" id="SSF110997">
    <property type="entry name" value="Sporulation related repeat"/>
    <property type="match status" value="1"/>
</dbReference>
<proteinExistence type="predicted"/>
<feature type="domain" description="SPOR" evidence="2">
    <location>
        <begin position="180"/>
        <end position="255"/>
    </location>
</feature>
<dbReference type="InterPro" id="IPR036680">
    <property type="entry name" value="SPOR-like_sf"/>
</dbReference>
<comment type="caution">
    <text evidence="3">The sequence shown here is derived from an EMBL/GenBank/DDBJ whole genome shotgun (WGS) entry which is preliminary data.</text>
</comment>
<dbReference type="RefSeq" id="WP_224316106.1">
    <property type="nucleotide sequence ID" value="NZ_JACGBB010000012.1"/>
</dbReference>
<reference evidence="3 4" key="1">
    <citation type="submission" date="2020-07" db="EMBL/GenBank/DDBJ databases">
        <title>Transfer of Campylobacter canadensis to the novel genus Avispirillum gen. nov., that also includes two novel species recovered from migratory waterfowl: Avispirillum anseris sp. nov. and Avispirillum brantae sp. nov.</title>
        <authorList>
            <person name="Miller W.G."/>
            <person name="Chapman M.H."/>
            <person name="Yee E."/>
            <person name="Inglis G.D."/>
        </authorList>
    </citation>
    <scope>NUCLEOTIDE SEQUENCE [LARGE SCALE GENOMIC DNA]</scope>
    <source>
        <strain evidence="3 4">L283</strain>
    </source>
</reference>
<keyword evidence="1" id="KW-0472">Membrane</keyword>
<accession>A0ABS7WUE5</accession>
<dbReference type="PROSITE" id="PS51724">
    <property type="entry name" value="SPOR"/>
    <property type="match status" value="1"/>
</dbReference>
<keyword evidence="4" id="KW-1185">Reference proteome</keyword>
<keyword evidence="1" id="KW-0812">Transmembrane</keyword>
<dbReference type="EMBL" id="JACGBB010000012">
    <property type="protein sequence ID" value="MBZ7987649.1"/>
    <property type="molecule type" value="Genomic_DNA"/>
</dbReference>